<feature type="coiled-coil region" evidence="15">
    <location>
        <begin position="3304"/>
        <end position="3349"/>
    </location>
</feature>
<dbReference type="Gene3D" id="1.20.920.20">
    <property type="match status" value="1"/>
</dbReference>
<evidence type="ECO:0000256" key="13">
    <source>
        <dbReference type="ARBA" id="ARBA00023212"/>
    </source>
</evidence>
<feature type="coiled-coil region" evidence="15">
    <location>
        <begin position="3512"/>
        <end position="3560"/>
    </location>
</feature>
<evidence type="ECO:0000256" key="11">
    <source>
        <dbReference type="ARBA" id="ARBA00023054"/>
    </source>
</evidence>
<dbReference type="Pfam" id="PF08393">
    <property type="entry name" value="DHC_N2"/>
    <property type="match status" value="1"/>
</dbReference>
<evidence type="ECO:0000256" key="6">
    <source>
        <dbReference type="ARBA" id="ARBA00022701"/>
    </source>
</evidence>
<feature type="domain" description="AAA+ ATPase" evidence="17">
    <location>
        <begin position="2285"/>
        <end position="2436"/>
    </location>
</feature>
<evidence type="ECO:0000256" key="10">
    <source>
        <dbReference type="ARBA" id="ARBA00023017"/>
    </source>
</evidence>
<dbReference type="Pfam" id="PF03028">
    <property type="entry name" value="Dynein_heavy"/>
    <property type="match status" value="1"/>
</dbReference>
<keyword evidence="6" id="KW-0493">Microtubule</keyword>
<dbReference type="InterPro" id="IPR041466">
    <property type="entry name" value="Dynein_AAA5_ext"/>
</dbReference>
<dbReference type="FunFam" id="1.20.1270.280:FF:000004">
    <property type="entry name" value="Cytoplasmic dynein heavy chain 2"/>
    <property type="match status" value="1"/>
</dbReference>
<protein>
    <recommendedName>
        <fullName evidence="4">Dynein heavy chain, cytoplasmic</fullName>
    </recommendedName>
    <alternativeName>
        <fullName evidence="14">Dynein heavy chain, cytosolic</fullName>
    </alternativeName>
</protein>
<dbReference type="Gene3D" id="3.20.180.20">
    <property type="entry name" value="Dynein heavy chain, N-terminal domain 2"/>
    <property type="match status" value="1"/>
</dbReference>
<dbReference type="FunFam" id="1.10.8.710:FF:000005">
    <property type="entry name" value="Cytoplasmic dynein heavy chain 1"/>
    <property type="match status" value="1"/>
</dbReference>
<dbReference type="InterPro" id="IPR013602">
    <property type="entry name" value="Dynein_heavy_linker"/>
</dbReference>
<dbReference type="Pfam" id="PF17852">
    <property type="entry name" value="Dynein_AAA_lid"/>
    <property type="match status" value="1"/>
</dbReference>
<dbReference type="Pfam" id="PF18198">
    <property type="entry name" value="AAA_lid_11"/>
    <property type="match status" value="1"/>
</dbReference>
<keyword evidence="10" id="KW-0243">Dynein</keyword>
<dbReference type="FunFam" id="3.40.50.300:FF:000071">
    <property type="entry name" value="Cytoplasmic dynein heavy chain 1"/>
    <property type="match status" value="1"/>
</dbReference>
<dbReference type="Proteomes" id="UP000663879">
    <property type="component" value="Unassembled WGS sequence"/>
</dbReference>
<dbReference type="Pfam" id="PF12774">
    <property type="entry name" value="AAA_6"/>
    <property type="match status" value="1"/>
</dbReference>
<dbReference type="EMBL" id="CAJNOC010000466">
    <property type="protein sequence ID" value="CAF0764966.1"/>
    <property type="molecule type" value="Genomic_DNA"/>
</dbReference>
<dbReference type="InterPro" id="IPR042222">
    <property type="entry name" value="Dynein_2_N"/>
</dbReference>
<dbReference type="FunFam" id="3.10.490.20:FF:000004">
    <property type="entry name" value="Cytoplasmic dynein heavy chain 2"/>
    <property type="match status" value="1"/>
</dbReference>
<dbReference type="PANTHER" id="PTHR46532">
    <property type="entry name" value="MALE FERTILITY FACTOR KL5"/>
    <property type="match status" value="1"/>
</dbReference>
<dbReference type="InterPro" id="IPR035699">
    <property type="entry name" value="AAA_6"/>
</dbReference>
<proteinExistence type="inferred from homology"/>
<dbReference type="GO" id="GO:0008569">
    <property type="term" value="F:minus-end-directed microtubule motor activity"/>
    <property type="evidence" value="ECO:0007669"/>
    <property type="project" value="InterPro"/>
</dbReference>
<evidence type="ECO:0000256" key="9">
    <source>
        <dbReference type="ARBA" id="ARBA00022840"/>
    </source>
</evidence>
<evidence type="ECO:0000256" key="1">
    <source>
        <dbReference type="ARBA" id="ARBA00004245"/>
    </source>
</evidence>
<dbReference type="InterPro" id="IPR042219">
    <property type="entry name" value="AAA_lid_11_sf"/>
</dbReference>
<dbReference type="Pfam" id="PF22597">
    <property type="entry name" value="DYN_lid"/>
    <property type="match status" value="1"/>
</dbReference>
<dbReference type="InterPro" id="IPR004273">
    <property type="entry name" value="Dynein_heavy_D6_P-loop"/>
</dbReference>
<dbReference type="FunFam" id="3.40.50.300:FF:000373">
    <property type="entry name" value="Cytoplasmic dynein heavy chain 2"/>
    <property type="match status" value="1"/>
</dbReference>
<dbReference type="GO" id="GO:0005858">
    <property type="term" value="C:axonemal dynein complex"/>
    <property type="evidence" value="ECO:0007669"/>
    <property type="project" value="TreeGrafter"/>
</dbReference>
<dbReference type="GO" id="GO:0051959">
    <property type="term" value="F:dynein light intermediate chain binding"/>
    <property type="evidence" value="ECO:0007669"/>
    <property type="project" value="InterPro"/>
</dbReference>
<comment type="caution">
    <text evidence="18">The sequence shown here is derived from an EMBL/GenBank/DDBJ whole genome shotgun (WGS) entry which is preliminary data.</text>
</comment>
<name>A0A813QCR6_9BILA</name>
<evidence type="ECO:0000256" key="3">
    <source>
        <dbReference type="ARBA" id="ARBA00011655"/>
    </source>
</evidence>
<reference evidence="18" key="1">
    <citation type="submission" date="2021-02" db="EMBL/GenBank/DDBJ databases">
        <authorList>
            <person name="Nowell W R."/>
        </authorList>
    </citation>
    <scope>NUCLEOTIDE SEQUENCE</scope>
    <source>
        <strain evidence="18">Ploen Becks lab</strain>
    </source>
</reference>
<dbReference type="InterPro" id="IPR054354">
    <property type="entry name" value="DYNC2H1-like_lid"/>
</dbReference>
<keyword evidence="7" id="KW-0677">Repeat</keyword>
<dbReference type="FunFam" id="1.10.287.2620:FF:000001">
    <property type="entry name" value="Cytoplasmic dynein heavy chain 1"/>
    <property type="match status" value="1"/>
</dbReference>
<dbReference type="Gene3D" id="1.20.58.1120">
    <property type="match status" value="1"/>
</dbReference>
<dbReference type="InterPro" id="IPR027417">
    <property type="entry name" value="P-loop_NTPase"/>
</dbReference>
<feature type="region of interest" description="Disordered" evidence="16">
    <location>
        <begin position="1"/>
        <end position="29"/>
    </location>
</feature>
<dbReference type="InterPro" id="IPR043157">
    <property type="entry name" value="Dynein_AAA1S"/>
</dbReference>
<dbReference type="InterPro" id="IPR043160">
    <property type="entry name" value="Dynein_C_barrel"/>
</dbReference>
<dbReference type="GO" id="GO:0005524">
    <property type="term" value="F:ATP binding"/>
    <property type="evidence" value="ECO:0007669"/>
    <property type="project" value="UniProtKB-KW"/>
</dbReference>
<evidence type="ECO:0000256" key="2">
    <source>
        <dbReference type="ARBA" id="ARBA00008887"/>
    </source>
</evidence>
<dbReference type="Gene3D" id="1.10.8.710">
    <property type="match status" value="1"/>
</dbReference>
<dbReference type="GO" id="GO:0045505">
    <property type="term" value="F:dynein intermediate chain binding"/>
    <property type="evidence" value="ECO:0007669"/>
    <property type="project" value="InterPro"/>
</dbReference>
<feature type="coiled-coil region" evidence="15">
    <location>
        <begin position="1237"/>
        <end position="1264"/>
    </location>
</feature>
<sequence>MSEPNDNEQTLSPQQQQQQQQTATSGSQQQPASIADHVAFIQYLRQFIPALLDANLASVQELDKCFNEKSSIECIKRFLGDSQVRTLIIQRFTVKDDEEGEQNTDDSLMTSQFLISTEINYTNPKCLSVQIIKRTAVVESDKKFHNQVRVISLSDSSPYETLHSYVSNTLAPYFKSYIKRGHMDSKPVNDSKLVATGAGDMVTSSGSAQGLYGGDQFATQMEKKIAEVEMGLLHLQQNIEIPEINLVIHPNVLQMIKKCTDENRKPKVDDFADKVDDTNFLNQLQSGVNRWIREIKKVTKLDRDPSTGTALQEISFWLNLERALNRILEKRESLEVTLTLDILRYGKRFMATVSFDSDTGLKEAFETAKDYNLLMKDFPLNELISATELTKITLAIQSIFNHMKKIRNTKYPMNRALKLIEAISKDLTTQLLKVLSTQRLMIINFDDFEKIMKACFGVFQAWDDEFERLQGTLRELAKRKRDEYKIVWRINPSHKRLQNRLQIMQNFRRQHEQLSSVISRVLRPTSSGDSDEQIQNQSQRGTIDAGLDVADANAIEEVRLAYEKVKEVDALDISEEGQELWESTIRRYDERIERVEARMTARLRDQLGTAKNANEMFRIFSRFNALFVRPHIRGAIREYQTQLIQRVKDDIEALQEKFKAQYLQSRCYRMSKVRDIPQVAGSIIWAKQIERQLNMYMGRVEAVLGKGWETHVDGQKLKADGDSFRMKLNTQDLFEEWSRKANSKNLQNSGRIFSVDNIRASKGTIYTLKVNFSPEIITLTKEARNMKWLVSRVPLAIVNKAHTARQMYPYAISLIENVSTYRRICERINEKQTCLLLVAGMKKDIQVLILDMSSLVWDSYKLESSVQKFADSIYNFREKVDELISVETSIENQLKELDTCAYNETKFAEVLYEIQKSIDYLNLKGFSNLPQWVAKLDEEIEKKFAQRLNIAIKIWIDVLLDRKNRQEDEVVVRRGGGGGNKNKNINFDDNLSTISLLSTDVQTPQEEAELIAKMGGEPKIRQIILEILIKNQLLYVSPSVEDAREHLISQLYEFSSVITTQKRILHSRFQVTMEAESEYKITYKNLLNKFINGVKLLDYAFGAIDEILKQAQDFVKIWLHFQSLWDLQPDTIYTRLSSNLNAWISCLSEMKDSRKSFDTQETHRKFGPIIIDYNKVQSKVNVKYDAWHKDVLSKFGSFLGNELQDFHSTVSKSRQDLESQSVETSSTSEAVSVITYVQSLKRKLKDWERKVEAYTNSQKILERQRYQFPSNWLYTDYIQGEWGAFNEILKRKDLSIQNQVASLQAKIISEEKVVENKTNELINEWENSKPVAGNLKPDQALKNLQLFESKFNRIKDERDNMMRAKDALELRDNTSNSNDIRITVSIEELHDLKGVWSELAKIWSQIEEQKEKQWLTVQPRKLRATLDGLLTQMRDMPSRLRQYDSYNHVKKLLQDYLKANLLIVELKSEALKERHWKQLMKKMNVLWNLNDLTLGHVWDINLPIYETIIKDILMVAQGEKALEEFLKQVSELWKSYTLELINYQNKCQIIRGWDDLFNKLKEHINSVSAMKLSPYYKEFEEEALSWEDKLNRINSVFDVWIDVQRRWVYLDGIFGGSADIKHLLPNETQKFQNVSSEFLNLMRKVSKSPLVLDILNIQGIQKTLERLADLLAKIQKALGEYLERERSSFPRFYFVGDEDLLEIIGNTKNVPRLQKHFKKMFAGVYSILLNEDNTIVLGVSSKEGEEVIFKSQVSIAANPKINDWLTLVEKEIRNTLAYLLSQSVQESNQFRSGSIDRQQYLEWVERYQAQLVVLSAQISWSESVENALKQLESAPELENSDQNPLVLTLKNVENTLKILADSVLQDQAALRRRKLEHLIIEHVHQRDVLRDLINKKVNNSKSFEWLSQMRFYFDPKCTTLLKQLTIQMANSKFHYGFEYLGVQDKLVQTPLTDRCYLTMTQALEARLGGSPFGPAGTGKTESVKALGNQLGRFVVVFNCDETFDFQAMGRIFVGLCQVGAWGCFDEFNRLEERMLSAVSQQIQTIQEALKEHQLQVLESRHKSETISIELVGKQVLVNPHMAVFITMNPGYAGRSNLPDNLKKLFRSLAMTQPDNVLIAQVMLYSQGFRTAETLAHKVVPFFKLCNEQLSSQSHYDFGLRSLKSVLVMAGNVKREKIQRIRDKMIENQQTIDEGKIAEDLNEQEILIQSIMESFVPRLINEDLPLLQSLLNDVFPGVRYEPIEIARLKEEIKRVCEEQNLVYGGDSQMGANWLEKVLQLYSISNLNHGLMMVGPSGSGKSTAWNVLLKALERYENVEGVAHIIDPKAISKDALYGSMDPNTREWTDGLFTHILRKIIDNVRGELNKRQWIIFDGDVDPEWVENLNSVLDDNKLLTLPNGERLNIPPNVRIMFEVQDLKYATLATVSRCGMIWFSEHVLSLEMIYENYFDKLCNVPLEGGDDDEIASVMAMNNDLKLKRSMSNPSTPNLDTSGNIQDFPPSKNPEITNALADQRTCASHIRQFFTAEGLVTKCLEYASKFEHIMDFTRLRALSSMFTMLNQAVRNILIYNQQHDFRLSDDILEKYMTKSLVLSILWSFSGDCKLKYRVDLGEFIRLSTTIQMPSGNQTPIIDFEVNLTTGEWIPWLAKVPQIEVETHKVAAPDVVVPTIDTIRHESLLFTWLSEHKPLLLCGPPGSGKTMTLFAALRSLPDLEVVGLNFSSATTPELMLKTFDHYCEYKRTPNGIVLSPIQMGKWLVIFCDEINLPDEDKYGTQRVISFIRQCIEHGGFYRTSDQSWVKLERIQFVGACNPPTDPGRKPLSHRFLRHVPLVYVDYPGEISLKQIYGTFNRAMLRIIPTLRAYAEPLTNAMVEFYLMSQERFTVDQQPHYIYSPREMTRWVRGICEAIRPLEHMSLEDLVRLFVHEALRLFQDRLVTDDERQWTDENINEIAKKHFTNMDYDKALKRPILYSNWLKKDYLPVDQEELREYVKARLKVFYEEELDVQLVLFNEVLDHVLRIDRIFRQPQGHLLLIGVSGAGKTTLSRFVAWINGLSVFQIKVHNNYSGDDFDNDLRNVLRRAGTKGEKIVFILDESNVLDSGFLERMNTLLANGEVPGLFEGDEYSTLMTQCKEGAQRDGLMLDSSEELYKWFTNEVMKNLHVVFTMNPSQDGLKNRASTSPALFNRCVLNWFGDWSHHAYYQVGKEFTIRIDLEKSDYIAPDTLSILHDPSVHSISHREAVVNTFVQIHDSLHQANGRLQKKGVRTTTITPRHYLDFINHFAKLYNEKRSELEDQQVHLNIGLAKIKETVEQVEELQKSLAVKRAELEKKNNEANLKLKQMMTDQQEAEKKKVASQELQLVLTEQLSEMEKKKASVMNDLSKVEPAVEEAQQAVKSIRRQHLVELKSLVNPPAAVKLGLESICLILNQETSDWKVIRQVIVKDNFINTIINFQTDNISPQIKEKMKSKYLFNPDYDFAKINNASQACGPLVKWATAQIQYADMLHKVEPLRMELQSLEEAAKVNSAKAKDLENVVNQLEKSISQYKQEYAELISQAQIIKSDLNSVESKVGRSVALLDSLSNEQTRWDSSTESFKVQMSTIVGDVLLSSALMAYGGYYDQAMRNNLFNTWISSLQNSNIKFKEDLARLEYLSNADERMQWAANSLPTDDLCIENAIMLKRFNRYPLIIDPSGQATEFILNMYKDKKITKTSFLDTSFRKNLESALRFGNPILIQDVENYDPILNPVLNREIRRSGGRVLITLGDQDIDFSPMFTMFLSTRDPTVEFPPDVCSRVTFVNFTVTRSSLQAQCLHQVLKSERPDVEEKRLDLLKTQGEYQQRLRHLEKDLLGALNESKGKILNDDSIISRLENLKKEASEISRKVAETDQIMKEVDAVINQYLALSQACSSIYFTMDVLNQIHSLYQYSLQYFLEIFTTVLSQNSNLNNVKDSQQRLKVIARDLFYLAYYRLARGMLHEDRIVLALLLARIYMKGFGSKTDSDEVEYYFRALMNSNTLSLTTENKENSSTSHETLNSDQTESLNYLAKLPGFSTIKSLIKENSSEFFKWLESANPEQNIPENLLNVKPNEEMASSLKKLLFIKALRPDRFISIAESFVNSVFGEEFLAQAEKMLDLAYIVENEIKATTPILMCSVAGYDASGRVEDLAAENNKSLIPIAIGSSEGFTQAEKAINTSSKTGKWVLLKNVHLAPQWLVQLEKKLHNLQAHSSFRIFLSMEITPKIPSNLLRLGRSFVFEPPPGIKANLLRTLSVIPASRMNKAPAERSRLYFLLSWLHAITQERLRYVPLGWSKLYEFNESDLRCGLDTIDVWIDTVAMGRNNLPPNKVPFPAIFTLLSECVYGGKIDNNFDRRLLNTFLKQLFSINSFENDFKLVMDELFQLNMPDGVKREHFVDWVENLKHQQTPSWLGLPNSAEKVLLSNFCSEIVNKLLKLSIMDEEEDELAYDAEREAKIKEKKSDSRPLWMRQLHQSVNDWLSILPKSVQFIRRTQENIKDPLFRFFEREINTGINLLGTVLEDLHDVIQICEGNKKQTNHHRQLLKDLAKGLIPKNWRRYTVPKNLIVQPWVVDFAERIKQLGNISKQFSDQGLPGLKECVVWLGGLFTPEAYITATRQYVAQSNSWSLEELILDISVYENMSQVKLDENTFALTGLKLQGAVCNQNKISLSPNIFNNFNVSVIRWIKTSPEQQQAMKRKINLPIYLNSTRSELLFTINMDAEQHENNFFMRGVAILASNL</sequence>
<dbReference type="Pfam" id="PF08385">
    <property type="entry name" value="DHC_N1"/>
    <property type="match status" value="1"/>
</dbReference>
<dbReference type="Pfam" id="PF12775">
    <property type="entry name" value="AAA_7"/>
    <property type="match status" value="1"/>
</dbReference>
<dbReference type="PANTHER" id="PTHR46532:SF4">
    <property type="entry name" value="AAA+ ATPASE DOMAIN-CONTAINING PROTEIN"/>
    <property type="match status" value="1"/>
</dbReference>
<dbReference type="Gene3D" id="6.10.140.1060">
    <property type="match status" value="1"/>
</dbReference>
<dbReference type="SUPFAM" id="SSF52540">
    <property type="entry name" value="P-loop containing nucleoside triphosphate hydrolases"/>
    <property type="match status" value="4"/>
</dbReference>
<dbReference type="SMART" id="SM00382">
    <property type="entry name" value="AAA"/>
    <property type="match status" value="4"/>
</dbReference>
<evidence type="ECO:0000256" key="4">
    <source>
        <dbReference type="ARBA" id="ARBA00022197"/>
    </source>
</evidence>
<dbReference type="FunFam" id="1.20.920.20:FF:000002">
    <property type="entry name" value="Cytoplasmic dynein 1 heavy chain"/>
    <property type="match status" value="1"/>
</dbReference>
<dbReference type="Gene3D" id="1.10.287.2620">
    <property type="match status" value="1"/>
</dbReference>
<dbReference type="FunFam" id="1.20.58.1120:FF:000003">
    <property type="entry name" value="Cytoplasmic dynein heavy chain 1"/>
    <property type="match status" value="1"/>
</dbReference>
<feature type="coiled-coil region" evidence="15">
    <location>
        <begin position="637"/>
        <end position="664"/>
    </location>
</feature>
<evidence type="ECO:0000256" key="12">
    <source>
        <dbReference type="ARBA" id="ARBA00023175"/>
    </source>
</evidence>
<keyword evidence="12" id="KW-0505">Motor protein</keyword>
<keyword evidence="19" id="KW-1185">Reference proteome</keyword>
<dbReference type="Pfam" id="PF12777">
    <property type="entry name" value="MT"/>
    <property type="match status" value="1"/>
</dbReference>
<accession>A0A813QCR6</accession>
<dbReference type="Gene3D" id="1.10.8.720">
    <property type="entry name" value="Region D6 of dynein motor"/>
    <property type="match status" value="1"/>
</dbReference>
<dbReference type="FunFam" id="1.10.8.720:FF:000003">
    <property type="entry name" value="Cytoplasmic dynein heavy chain 2"/>
    <property type="match status" value="1"/>
</dbReference>
<dbReference type="FunFam" id="1.20.920.30:FF:000001">
    <property type="entry name" value="Cytoplasmic dynein heavy chain 1"/>
    <property type="match status" value="1"/>
</dbReference>
<organism evidence="18 19">
    <name type="scientific">Brachionus calyciflorus</name>
    <dbReference type="NCBI Taxonomy" id="104777"/>
    <lineage>
        <taxon>Eukaryota</taxon>
        <taxon>Metazoa</taxon>
        <taxon>Spiralia</taxon>
        <taxon>Gnathifera</taxon>
        <taxon>Rotifera</taxon>
        <taxon>Eurotatoria</taxon>
        <taxon>Monogononta</taxon>
        <taxon>Pseudotrocha</taxon>
        <taxon>Ploima</taxon>
        <taxon>Brachionidae</taxon>
        <taxon>Brachionus</taxon>
    </lineage>
</organism>
<dbReference type="InterPro" id="IPR013594">
    <property type="entry name" value="Dynein_heavy_tail"/>
</dbReference>
<dbReference type="Gene3D" id="1.20.140.100">
    <property type="entry name" value="Dynein heavy chain, N-terminal domain 2"/>
    <property type="match status" value="1"/>
</dbReference>
<keyword evidence="11 15" id="KW-0175">Coiled coil</keyword>
<dbReference type="Gene3D" id="3.10.490.20">
    <property type="match status" value="1"/>
</dbReference>
<dbReference type="InterPro" id="IPR041658">
    <property type="entry name" value="AAA_lid_11"/>
</dbReference>
<dbReference type="InterPro" id="IPR035706">
    <property type="entry name" value="AAA_9"/>
</dbReference>
<evidence type="ECO:0000313" key="19">
    <source>
        <dbReference type="Proteomes" id="UP000663879"/>
    </source>
</evidence>
<keyword evidence="5" id="KW-0963">Cytoplasm</keyword>
<dbReference type="InterPro" id="IPR024317">
    <property type="entry name" value="Dynein_heavy_chain_D4_dom"/>
</dbReference>
<dbReference type="Pfam" id="PF12780">
    <property type="entry name" value="AAA_8"/>
    <property type="match status" value="1"/>
</dbReference>
<feature type="domain" description="AAA+ ATPase" evidence="17">
    <location>
        <begin position="1968"/>
        <end position="2114"/>
    </location>
</feature>
<dbReference type="Gene3D" id="1.20.1270.280">
    <property type="match status" value="1"/>
</dbReference>
<evidence type="ECO:0000256" key="16">
    <source>
        <dbReference type="SAM" id="MobiDB-lite"/>
    </source>
</evidence>
<dbReference type="FunFam" id="1.10.8.1220:FF:000002">
    <property type="entry name" value="cytoplasmic dynein 1 heavy chain 1-like"/>
    <property type="match status" value="1"/>
</dbReference>
<evidence type="ECO:0000256" key="5">
    <source>
        <dbReference type="ARBA" id="ARBA00022490"/>
    </source>
</evidence>
<feature type="domain" description="AAA+ ATPase" evidence="17">
    <location>
        <begin position="2683"/>
        <end position="2833"/>
    </location>
</feature>
<comment type="similarity">
    <text evidence="2">Belongs to the dynein heavy chain family.</text>
</comment>
<dbReference type="Gene3D" id="3.40.50.300">
    <property type="entry name" value="P-loop containing nucleotide triphosphate hydrolases"/>
    <property type="match status" value="5"/>
</dbReference>
<evidence type="ECO:0000256" key="8">
    <source>
        <dbReference type="ARBA" id="ARBA00022741"/>
    </source>
</evidence>
<keyword evidence="9" id="KW-0067">ATP-binding</keyword>
<keyword evidence="8" id="KW-0547">Nucleotide-binding</keyword>
<gene>
    <name evidence="18" type="ORF">OXX778_LOCUS4637</name>
</gene>
<comment type="subcellular location">
    <subcellularLocation>
        <location evidence="1">Cytoplasm</location>
        <location evidence="1">Cytoskeleton</location>
    </subcellularLocation>
</comment>
<dbReference type="GO" id="GO:0005874">
    <property type="term" value="C:microtubule"/>
    <property type="evidence" value="ECO:0007669"/>
    <property type="project" value="UniProtKB-KW"/>
</dbReference>
<feature type="compositionally biased region" description="Low complexity" evidence="16">
    <location>
        <begin position="9"/>
        <end position="29"/>
    </location>
</feature>
<evidence type="ECO:0000256" key="14">
    <source>
        <dbReference type="ARBA" id="ARBA00033439"/>
    </source>
</evidence>
<dbReference type="InterPro" id="IPR042228">
    <property type="entry name" value="Dynein_linker_3"/>
</dbReference>
<comment type="subunit">
    <text evidence="3">Consists of at least two heavy chains and a number of intermediate and light chains.</text>
</comment>
<evidence type="ECO:0000313" key="18">
    <source>
        <dbReference type="EMBL" id="CAF0764966.1"/>
    </source>
</evidence>
<dbReference type="Gene3D" id="1.20.920.30">
    <property type="match status" value="1"/>
</dbReference>
<evidence type="ECO:0000256" key="15">
    <source>
        <dbReference type="SAM" id="Coils"/>
    </source>
</evidence>
<evidence type="ECO:0000256" key="7">
    <source>
        <dbReference type="ARBA" id="ARBA00022737"/>
    </source>
</evidence>
<dbReference type="FunFam" id="1.20.140.100:FF:000002">
    <property type="entry name" value="Cytoplasmic dynein heavy chain 1"/>
    <property type="match status" value="1"/>
</dbReference>
<feature type="domain" description="AAA+ ATPase" evidence="17">
    <location>
        <begin position="3025"/>
        <end position="3191"/>
    </location>
</feature>
<dbReference type="FunFam" id="3.40.50.300:FF:000122">
    <property type="entry name" value="Cytoplasmic dynein 1 heavy chain"/>
    <property type="match status" value="1"/>
</dbReference>
<dbReference type="InterPro" id="IPR026983">
    <property type="entry name" value="DHC"/>
</dbReference>
<feature type="coiled-coil region" evidence="15">
    <location>
        <begin position="1657"/>
        <end position="1684"/>
    </location>
</feature>
<dbReference type="Gene3D" id="1.10.8.1220">
    <property type="match status" value="1"/>
</dbReference>
<dbReference type="FunFam" id="3.20.180.20:FF:000002">
    <property type="entry name" value="Cytoplasmic dynein heavy chain 1"/>
    <property type="match status" value="1"/>
</dbReference>
<dbReference type="GO" id="GO:0007018">
    <property type="term" value="P:microtubule-based movement"/>
    <property type="evidence" value="ECO:0007669"/>
    <property type="project" value="InterPro"/>
</dbReference>
<keyword evidence="13" id="KW-0206">Cytoskeleton</keyword>
<dbReference type="InterPro" id="IPR003593">
    <property type="entry name" value="AAA+_ATPase"/>
</dbReference>
<dbReference type="CDD" id="cd00009">
    <property type="entry name" value="AAA"/>
    <property type="match status" value="2"/>
</dbReference>
<evidence type="ECO:0000259" key="17">
    <source>
        <dbReference type="SMART" id="SM00382"/>
    </source>
</evidence>
<dbReference type="OrthoDB" id="14187at2759"/>
<dbReference type="InterPro" id="IPR041228">
    <property type="entry name" value="Dynein_C"/>
</dbReference>
<dbReference type="Pfam" id="PF12781">
    <property type="entry name" value="AAA_9"/>
    <property type="match status" value="1"/>
</dbReference>
<dbReference type="Pfam" id="PF18199">
    <property type="entry name" value="Dynein_C"/>
    <property type="match status" value="1"/>
</dbReference>
<dbReference type="Gene3D" id="1.10.472.130">
    <property type="match status" value="1"/>
</dbReference>
<dbReference type="FunFam" id="1.10.472.130:FF:000002">
    <property type="entry name" value="Cytoplasmic dynein heavy chain 1"/>
    <property type="match status" value="1"/>
</dbReference>
<dbReference type="InterPro" id="IPR024743">
    <property type="entry name" value="Dynein_HC_stalk"/>
</dbReference>
<dbReference type="FunFam" id="3.40.50.300:FF:000517">
    <property type="entry name" value="Cytoplasmic dynein heavy chain 1"/>
    <property type="match status" value="1"/>
</dbReference>